<protein>
    <recommendedName>
        <fullName evidence="8">Glutamyl-tRNA(Gln) amidotransferase subunit B, chloroplastic/mitochondrial</fullName>
        <shortName evidence="8">Glu-AdT subunit B</shortName>
        <ecNumber evidence="8">6.3.5.-</ecNumber>
    </recommendedName>
</protein>
<organism evidence="10 11">
    <name type="scientific">Anisodus acutangulus</name>
    <dbReference type="NCBI Taxonomy" id="402998"/>
    <lineage>
        <taxon>Eukaryota</taxon>
        <taxon>Viridiplantae</taxon>
        <taxon>Streptophyta</taxon>
        <taxon>Embryophyta</taxon>
        <taxon>Tracheophyta</taxon>
        <taxon>Spermatophyta</taxon>
        <taxon>Magnoliopsida</taxon>
        <taxon>eudicotyledons</taxon>
        <taxon>Gunneridae</taxon>
        <taxon>Pentapetalae</taxon>
        <taxon>asterids</taxon>
        <taxon>lamiids</taxon>
        <taxon>Solanales</taxon>
        <taxon>Solanaceae</taxon>
        <taxon>Solanoideae</taxon>
        <taxon>Hyoscyameae</taxon>
        <taxon>Anisodus</taxon>
    </lineage>
</organism>
<sequence length="696" mass="77633">MPFSGEEDVEVYSTDVEEFIMDLEPAEFAKKAICSNFFNLSILRCSTSTHRSCCHFSVYSKKSILATFFFNLFKLFGVKSWTHLKGIILCVYSSKMALAFLRGIHLNPSMVYPSSYFSRKHGVLYCCMRSAQTQTVTQEKEQTKLKVSTQSQPKAVDKFLKDFEAVIGIETHVQLSTLTKAFCSCPYNYGSPPNTSVCPVCMGLPGALPVLNSKVIECAVRVGLALNCKLSLNSKFDRKQYFYPDLPKGYQISQFDIPVCSGGYLDVDLPLEYGGGHRKFGITRVHMEEDAGKLLHTDGGNYSQERTPPSHLNILVLATFPPPLFQITYSCIHQMHHIVMFMAVDFAGVDLLGSVMQVDLNRAGVPLLEIVSEPDMRTGIEAAEYAAELQRLVRYLGVSNGNMQEGSLRCDVNISVRPIGQLAFGTKVEIKNLNSFSSMSRAIDYEISRQVQLHNQGQVEQIVQETRLWEEGAQKTVTMRKKEGLADYRYFPEPDLPGVTLTEEYVDSIRESLPELPEDKRRRYEKMGLSMQDVLFLANDINVAEFFDATLSGGADIKLAANWIMGDIAAYMKNGKVTISEIKLTPQELGELIASIKDGTISGKIGKEILFELIAKGGTVKGLIKEKDLVQIVDSAEIEKMVDKVIADNPKQLEQYRGGKTKLQGFFAGQVMKESKGKANPKLLNKILLEKLNAKS</sequence>
<dbReference type="PANTHER" id="PTHR11659:SF0">
    <property type="entry name" value="GLUTAMYL-TRNA(GLN) AMIDOTRANSFERASE SUBUNIT B, MITOCHONDRIAL"/>
    <property type="match status" value="1"/>
</dbReference>
<dbReference type="PROSITE" id="PS01234">
    <property type="entry name" value="GATB"/>
    <property type="match status" value="1"/>
</dbReference>
<name>A0A9Q1M0W8_9SOLA</name>
<comment type="similarity">
    <text evidence="1 8">Belongs to the GatB/GatE family. GatB subfamily.</text>
</comment>
<comment type="caution">
    <text evidence="10">The sequence shown here is derived from an EMBL/GenBank/DDBJ whole genome shotgun (WGS) entry which is preliminary data.</text>
</comment>
<dbReference type="GO" id="GO:0009507">
    <property type="term" value="C:chloroplast"/>
    <property type="evidence" value="ECO:0007669"/>
    <property type="project" value="UniProtKB-SubCell"/>
</dbReference>
<keyword evidence="3 8" id="KW-0547">Nucleotide-binding</keyword>
<dbReference type="GO" id="GO:0050567">
    <property type="term" value="F:glutaminyl-tRNA synthase (glutamine-hydrolyzing) activity"/>
    <property type="evidence" value="ECO:0007669"/>
    <property type="project" value="UniProtKB-UniRule"/>
</dbReference>
<dbReference type="GO" id="GO:0030956">
    <property type="term" value="C:glutamyl-tRNA(Gln) amidotransferase complex"/>
    <property type="evidence" value="ECO:0007669"/>
    <property type="project" value="UniProtKB-UniRule"/>
</dbReference>
<dbReference type="AlphaFoldDB" id="A0A9Q1M0W8"/>
<dbReference type="InterPro" id="IPR003789">
    <property type="entry name" value="Asn/Gln_tRNA_amidoTrase-B-like"/>
</dbReference>
<evidence type="ECO:0000259" key="9">
    <source>
        <dbReference type="SMART" id="SM00845"/>
    </source>
</evidence>
<dbReference type="InterPro" id="IPR004413">
    <property type="entry name" value="GatB"/>
</dbReference>
<comment type="subunit">
    <text evidence="8">Subunit of the heterotrimeric GatCAB amidotransferase (AdT) complex, composed of A, B and C subunits.</text>
</comment>
<dbReference type="NCBIfam" id="NF004014">
    <property type="entry name" value="PRK05477.1-4"/>
    <property type="match status" value="1"/>
</dbReference>
<evidence type="ECO:0000256" key="2">
    <source>
        <dbReference type="ARBA" id="ARBA00022598"/>
    </source>
</evidence>
<evidence type="ECO:0000256" key="7">
    <source>
        <dbReference type="ARBA" id="ARBA00047913"/>
    </source>
</evidence>
<dbReference type="HAMAP" id="MF_00121">
    <property type="entry name" value="GatB"/>
    <property type="match status" value="1"/>
</dbReference>
<dbReference type="Gene3D" id="1.10.10.410">
    <property type="match status" value="1"/>
</dbReference>
<dbReference type="SUPFAM" id="SSF89095">
    <property type="entry name" value="GatB/YqeY motif"/>
    <property type="match status" value="1"/>
</dbReference>
<comment type="catalytic activity">
    <reaction evidence="7 8">
        <text>L-glutamyl-tRNA(Gln) + L-glutamine + ATP + H2O = L-glutaminyl-tRNA(Gln) + L-glutamate + ADP + phosphate + H(+)</text>
        <dbReference type="Rhea" id="RHEA:17521"/>
        <dbReference type="Rhea" id="RHEA-COMP:9681"/>
        <dbReference type="Rhea" id="RHEA-COMP:9684"/>
        <dbReference type="ChEBI" id="CHEBI:15377"/>
        <dbReference type="ChEBI" id="CHEBI:15378"/>
        <dbReference type="ChEBI" id="CHEBI:29985"/>
        <dbReference type="ChEBI" id="CHEBI:30616"/>
        <dbReference type="ChEBI" id="CHEBI:43474"/>
        <dbReference type="ChEBI" id="CHEBI:58359"/>
        <dbReference type="ChEBI" id="CHEBI:78520"/>
        <dbReference type="ChEBI" id="CHEBI:78521"/>
        <dbReference type="ChEBI" id="CHEBI:456216"/>
    </reaction>
</comment>
<dbReference type="Proteomes" id="UP001152561">
    <property type="component" value="Unassembled WGS sequence"/>
</dbReference>
<dbReference type="InterPro" id="IPR018027">
    <property type="entry name" value="Asn/Gln_amidotransferase"/>
</dbReference>
<keyword evidence="5 8" id="KW-0648">Protein biosynthesis</keyword>
<reference evidence="11" key="1">
    <citation type="journal article" date="2023" name="Proc. Natl. Acad. Sci. U.S.A.">
        <title>Genomic and structural basis for evolution of tropane alkaloid biosynthesis.</title>
        <authorList>
            <person name="Wanga Y.-J."/>
            <person name="Taina T."/>
            <person name="Yua J.-Y."/>
            <person name="Lia J."/>
            <person name="Xua B."/>
            <person name="Chenc J."/>
            <person name="D'Auriad J.C."/>
            <person name="Huanga J.-P."/>
            <person name="Huanga S.-X."/>
        </authorList>
    </citation>
    <scope>NUCLEOTIDE SEQUENCE [LARGE SCALE GENOMIC DNA]</scope>
    <source>
        <strain evidence="11">cv. KIB-2019</strain>
    </source>
</reference>
<dbReference type="SMART" id="SM00845">
    <property type="entry name" value="GatB_Yqey"/>
    <property type="match status" value="1"/>
</dbReference>
<dbReference type="EC" id="6.3.5.-" evidence="8"/>
<dbReference type="Pfam" id="PF02637">
    <property type="entry name" value="GatB_Yqey"/>
    <property type="match status" value="1"/>
</dbReference>
<evidence type="ECO:0000256" key="6">
    <source>
        <dbReference type="ARBA" id="ARBA00047380"/>
    </source>
</evidence>
<keyword evidence="8" id="KW-0150">Chloroplast</keyword>
<keyword evidence="8" id="KW-0496">Mitochondrion</keyword>
<dbReference type="PANTHER" id="PTHR11659">
    <property type="entry name" value="GLUTAMYL-TRNA GLN AMIDOTRANSFERASE SUBUNIT B MITOCHONDRIAL AND PROKARYOTIC PET112-RELATED"/>
    <property type="match status" value="1"/>
</dbReference>
<dbReference type="InterPro" id="IPR006075">
    <property type="entry name" value="Asn/Gln-tRNA_Trfase_suB/E_cat"/>
</dbReference>
<comment type="function">
    <text evidence="8">Allows the formation of correctly charged Gln-tRNA(Gln) through the transamidation of misacylated Glu-tRNA(Gln) in chloroplasts and mitochondria. The reaction takes place in the presence of glutamine and ATP through an activated gamma-phospho-Glu-tRNA(Gln).</text>
</comment>
<comment type="subcellular location">
    <subcellularLocation>
        <location evidence="8">Mitochondrion</location>
    </subcellularLocation>
    <subcellularLocation>
        <location evidence="8">Plastid</location>
        <location evidence="8">Chloroplast</location>
    </subcellularLocation>
</comment>
<evidence type="ECO:0000256" key="5">
    <source>
        <dbReference type="ARBA" id="ARBA00022917"/>
    </source>
</evidence>
<evidence type="ECO:0000256" key="4">
    <source>
        <dbReference type="ARBA" id="ARBA00022840"/>
    </source>
</evidence>
<dbReference type="FunFam" id="1.10.10.410:FF:000001">
    <property type="entry name" value="Aspartyl/glutamyl-tRNA(Asn/Gln) amidotransferase subunit B"/>
    <property type="match status" value="1"/>
</dbReference>
<dbReference type="GO" id="GO:0070681">
    <property type="term" value="P:glutaminyl-tRNAGln biosynthesis via transamidation"/>
    <property type="evidence" value="ECO:0007669"/>
    <property type="project" value="UniProtKB-UniRule"/>
</dbReference>
<dbReference type="Pfam" id="PF02934">
    <property type="entry name" value="GatB_N"/>
    <property type="match status" value="2"/>
</dbReference>
<evidence type="ECO:0000256" key="8">
    <source>
        <dbReference type="HAMAP-Rule" id="MF_03147"/>
    </source>
</evidence>
<evidence type="ECO:0000313" key="11">
    <source>
        <dbReference type="Proteomes" id="UP001152561"/>
    </source>
</evidence>
<gene>
    <name evidence="8" type="primary">GATB</name>
    <name evidence="10" type="ORF">K7X08_010752</name>
</gene>
<evidence type="ECO:0000256" key="3">
    <source>
        <dbReference type="ARBA" id="ARBA00022741"/>
    </source>
</evidence>
<evidence type="ECO:0000256" key="1">
    <source>
        <dbReference type="ARBA" id="ARBA00005306"/>
    </source>
</evidence>
<dbReference type="InterPro" id="IPR014746">
    <property type="entry name" value="Gln_synth/guanido_kin_cat_dom"/>
</dbReference>
<keyword evidence="8" id="KW-0934">Plastid</keyword>
<dbReference type="InterPro" id="IPR017959">
    <property type="entry name" value="Asn/Gln-tRNA_amidoTrfase_suB/E"/>
</dbReference>
<keyword evidence="4 8" id="KW-0067">ATP-binding</keyword>
<dbReference type="NCBIfam" id="TIGR00133">
    <property type="entry name" value="gatB"/>
    <property type="match status" value="1"/>
</dbReference>
<dbReference type="InterPro" id="IPR017958">
    <property type="entry name" value="Gln-tRNA_amidoTrfase_suB_CS"/>
</dbReference>
<dbReference type="InterPro" id="IPR023168">
    <property type="entry name" value="GatB_Yqey_C_2"/>
</dbReference>
<proteinExistence type="inferred from homology"/>
<dbReference type="GO" id="GO:0032543">
    <property type="term" value="P:mitochondrial translation"/>
    <property type="evidence" value="ECO:0007669"/>
    <property type="project" value="UniProtKB-UniRule"/>
</dbReference>
<comment type="catalytic activity">
    <reaction evidence="6">
        <text>L-aspartyl-tRNA(Asn) + L-glutamine + ATP + H2O = L-asparaginyl-tRNA(Asn) + L-glutamate + ADP + phosphate + 2 H(+)</text>
        <dbReference type="Rhea" id="RHEA:14513"/>
        <dbReference type="Rhea" id="RHEA-COMP:9674"/>
        <dbReference type="Rhea" id="RHEA-COMP:9677"/>
        <dbReference type="ChEBI" id="CHEBI:15377"/>
        <dbReference type="ChEBI" id="CHEBI:15378"/>
        <dbReference type="ChEBI" id="CHEBI:29985"/>
        <dbReference type="ChEBI" id="CHEBI:30616"/>
        <dbReference type="ChEBI" id="CHEBI:43474"/>
        <dbReference type="ChEBI" id="CHEBI:58359"/>
        <dbReference type="ChEBI" id="CHEBI:78515"/>
        <dbReference type="ChEBI" id="CHEBI:78516"/>
        <dbReference type="ChEBI" id="CHEBI:456216"/>
    </reaction>
</comment>
<dbReference type="NCBIfam" id="NF004012">
    <property type="entry name" value="PRK05477.1-2"/>
    <property type="match status" value="1"/>
</dbReference>
<dbReference type="OrthoDB" id="1722066at2759"/>
<dbReference type="SUPFAM" id="SSF55931">
    <property type="entry name" value="Glutamine synthetase/guanido kinase"/>
    <property type="match status" value="1"/>
</dbReference>
<evidence type="ECO:0000313" key="10">
    <source>
        <dbReference type="EMBL" id="KAJ8547166.1"/>
    </source>
</evidence>
<dbReference type="GO" id="GO:0005739">
    <property type="term" value="C:mitochondrion"/>
    <property type="evidence" value="ECO:0007669"/>
    <property type="project" value="UniProtKB-SubCell"/>
</dbReference>
<accession>A0A9Q1M0W8</accession>
<keyword evidence="11" id="KW-1185">Reference proteome</keyword>
<feature type="domain" description="Asn/Gln amidotransferase" evidence="9">
    <location>
        <begin position="545"/>
        <end position="692"/>
    </location>
</feature>
<keyword evidence="2 8" id="KW-0436">Ligase</keyword>
<dbReference type="EMBL" id="JAJAGQ010000012">
    <property type="protein sequence ID" value="KAJ8547166.1"/>
    <property type="molecule type" value="Genomic_DNA"/>
</dbReference>
<dbReference type="GO" id="GO:0005524">
    <property type="term" value="F:ATP binding"/>
    <property type="evidence" value="ECO:0007669"/>
    <property type="project" value="UniProtKB-KW"/>
</dbReference>